<keyword evidence="2" id="KW-0732">Signal</keyword>
<evidence type="ECO:0000313" key="3">
    <source>
        <dbReference type="EMBL" id="AZB18895.1"/>
    </source>
</evidence>
<dbReference type="Proteomes" id="UP000269015">
    <property type="component" value="Chromosome"/>
</dbReference>
<feature type="compositionally biased region" description="Low complexity" evidence="1">
    <location>
        <begin position="66"/>
        <end position="79"/>
    </location>
</feature>
<feature type="compositionally biased region" description="Basic residues" evidence="1">
    <location>
        <begin position="53"/>
        <end position="65"/>
    </location>
</feature>
<protein>
    <recommendedName>
        <fullName evidence="5">PBCV-specific basic adaptor domain-containing protein</fullName>
    </recommendedName>
</protein>
<evidence type="ECO:0000256" key="1">
    <source>
        <dbReference type="SAM" id="MobiDB-lite"/>
    </source>
</evidence>
<feature type="signal peptide" evidence="2">
    <location>
        <begin position="1"/>
        <end position="39"/>
    </location>
</feature>
<evidence type="ECO:0008006" key="5">
    <source>
        <dbReference type="Google" id="ProtNLM"/>
    </source>
</evidence>
<dbReference type="AlphaFoldDB" id="A0AAD1DVK1"/>
<name>A0AAD1DVK1_CHRID</name>
<accession>A0AAD1DVK1</accession>
<organism evidence="3 4">
    <name type="scientific">Chryseobacterium indologenes</name>
    <name type="common">Flavobacterium indologenes</name>
    <dbReference type="NCBI Taxonomy" id="253"/>
    <lineage>
        <taxon>Bacteria</taxon>
        <taxon>Pseudomonadati</taxon>
        <taxon>Bacteroidota</taxon>
        <taxon>Flavobacteriia</taxon>
        <taxon>Flavobacteriales</taxon>
        <taxon>Weeksellaceae</taxon>
        <taxon>Chryseobacterium group</taxon>
        <taxon>Chryseobacterium</taxon>
    </lineage>
</organism>
<dbReference type="EMBL" id="CP033930">
    <property type="protein sequence ID" value="AZB18895.1"/>
    <property type="molecule type" value="Genomic_DNA"/>
</dbReference>
<evidence type="ECO:0000313" key="4">
    <source>
        <dbReference type="Proteomes" id="UP000269015"/>
    </source>
</evidence>
<evidence type="ECO:0000256" key="2">
    <source>
        <dbReference type="SAM" id="SignalP"/>
    </source>
</evidence>
<reference evidence="3 4" key="1">
    <citation type="submission" date="2018-11" db="EMBL/GenBank/DDBJ databases">
        <title>Proposal to divide the Flavobacteriaceae and reorganize its genera based on Amino Acid Identity values calculated from whole genome sequences.</title>
        <authorList>
            <person name="Nicholson A.C."/>
            <person name="Gulvik C.A."/>
            <person name="Whitney A.M."/>
            <person name="Humrighouse B.W."/>
            <person name="Bell M."/>
            <person name="Holmes B."/>
            <person name="Steigerwalt A.G."/>
            <person name="Villarma A."/>
            <person name="Sheth M."/>
            <person name="Batra D."/>
            <person name="Pryor J."/>
            <person name="Bernardet J.-F."/>
            <person name="Hugo C."/>
            <person name="Kampfer P."/>
            <person name="Newman J."/>
            <person name="McQuiston J.R."/>
        </authorList>
    </citation>
    <scope>NUCLEOTIDE SEQUENCE [LARGE SCALE GENOMIC DNA]</scope>
    <source>
        <strain evidence="3 4">H5559</strain>
    </source>
</reference>
<feature type="region of interest" description="Disordered" evidence="1">
    <location>
        <begin position="48"/>
        <end position="88"/>
    </location>
</feature>
<proteinExistence type="predicted"/>
<gene>
    <name evidence="3" type="ORF">EG352_14435</name>
</gene>
<feature type="chain" id="PRO_5042180635" description="PBCV-specific basic adaptor domain-containing protein" evidence="2">
    <location>
        <begin position="40"/>
        <end position="117"/>
    </location>
</feature>
<sequence>MNKKSQIDLSTNKKQIIMKKLLFTSLLGLGLLLPANFSATTNTVTSAKELTAKKPKKSKSNKKSKYTTSRSSRSYSKNSGGCTYNGNQLYVGSRGGCYYYSGSSKQYVDRSYCSGCN</sequence>